<dbReference type="OrthoDB" id="1093005at2759"/>
<reference evidence="3" key="1">
    <citation type="journal article" date="2015" name="Nat. Plants">
        <title>Genome expansion of Arabis alpina linked with retrotransposition and reduced symmetric DNA methylation.</title>
        <authorList>
            <person name="Willing E.M."/>
            <person name="Rawat V."/>
            <person name="Mandakova T."/>
            <person name="Maumus F."/>
            <person name="James G.V."/>
            <person name="Nordstroem K.J."/>
            <person name="Becker C."/>
            <person name="Warthmann N."/>
            <person name="Chica C."/>
            <person name="Szarzynska B."/>
            <person name="Zytnicki M."/>
            <person name="Albani M.C."/>
            <person name="Kiefer C."/>
            <person name="Bergonzi S."/>
            <person name="Castaings L."/>
            <person name="Mateos J.L."/>
            <person name="Berns M.C."/>
            <person name="Bujdoso N."/>
            <person name="Piofczyk T."/>
            <person name="de Lorenzo L."/>
            <person name="Barrero-Sicilia C."/>
            <person name="Mateos I."/>
            <person name="Piednoel M."/>
            <person name="Hagmann J."/>
            <person name="Chen-Min-Tao R."/>
            <person name="Iglesias-Fernandez R."/>
            <person name="Schuster S.C."/>
            <person name="Alonso-Blanco C."/>
            <person name="Roudier F."/>
            <person name="Carbonero P."/>
            <person name="Paz-Ares J."/>
            <person name="Davis S.J."/>
            <person name="Pecinka A."/>
            <person name="Quesneville H."/>
            <person name="Colot V."/>
            <person name="Lysak M.A."/>
            <person name="Weigel D."/>
            <person name="Coupland G."/>
            <person name="Schneeberger K."/>
        </authorList>
    </citation>
    <scope>NUCLEOTIDE SEQUENCE [LARGE SCALE GENOMIC DNA]</scope>
    <source>
        <strain evidence="3">cv. Pajares</strain>
    </source>
</reference>
<feature type="region of interest" description="Disordered" evidence="1">
    <location>
        <begin position="1071"/>
        <end position="1129"/>
    </location>
</feature>
<organism evidence="2 3">
    <name type="scientific">Arabis alpina</name>
    <name type="common">Alpine rock-cress</name>
    <dbReference type="NCBI Taxonomy" id="50452"/>
    <lineage>
        <taxon>Eukaryota</taxon>
        <taxon>Viridiplantae</taxon>
        <taxon>Streptophyta</taxon>
        <taxon>Embryophyta</taxon>
        <taxon>Tracheophyta</taxon>
        <taxon>Spermatophyta</taxon>
        <taxon>Magnoliopsida</taxon>
        <taxon>eudicotyledons</taxon>
        <taxon>Gunneridae</taxon>
        <taxon>Pentapetalae</taxon>
        <taxon>rosids</taxon>
        <taxon>malvids</taxon>
        <taxon>Brassicales</taxon>
        <taxon>Brassicaceae</taxon>
        <taxon>Arabideae</taxon>
        <taxon>Arabis</taxon>
    </lineage>
</organism>
<feature type="region of interest" description="Disordered" evidence="1">
    <location>
        <begin position="957"/>
        <end position="1052"/>
    </location>
</feature>
<name>A0A087GPK6_ARAAL</name>
<dbReference type="Proteomes" id="UP000029120">
    <property type="component" value="Chromosome 6"/>
</dbReference>
<dbReference type="eggNOG" id="ENOG502S6HJ">
    <property type="taxonomic scope" value="Eukaryota"/>
</dbReference>
<dbReference type="OMA" id="KDPTMGD"/>
<dbReference type="EMBL" id="CM002874">
    <property type="protein sequence ID" value="KFK31808.1"/>
    <property type="molecule type" value="Genomic_DNA"/>
</dbReference>
<feature type="compositionally biased region" description="Polar residues" evidence="1">
    <location>
        <begin position="390"/>
        <end position="404"/>
    </location>
</feature>
<feature type="compositionally biased region" description="Basic residues" evidence="1">
    <location>
        <begin position="743"/>
        <end position="754"/>
    </location>
</feature>
<feature type="compositionally biased region" description="Basic and acidic residues" evidence="1">
    <location>
        <begin position="964"/>
        <end position="994"/>
    </location>
</feature>
<keyword evidence="3" id="KW-1185">Reference proteome</keyword>
<feature type="region of interest" description="Disordered" evidence="1">
    <location>
        <begin position="390"/>
        <end position="435"/>
    </location>
</feature>
<evidence type="ECO:0000256" key="1">
    <source>
        <dbReference type="SAM" id="MobiDB-lite"/>
    </source>
</evidence>
<gene>
    <name evidence="2" type="ordered locus">AALP_Aa6g161300</name>
</gene>
<proteinExistence type="predicted"/>
<feature type="compositionally biased region" description="Polar residues" evidence="1">
    <location>
        <begin position="1016"/>
        <end position="1028"/>
    </location>
</feature>
<feature type="region of interest" description="Disordered" evidence="1">
    <location>
        <begin position="593"/>
        <end position="623"/>
    </location>
</feature>
<feature type="region of interest" description="Disordered" evidence="1">
    <location>
        <begin position="801"/>
        <end position="855"/>
    </location>
</feature>
<feature type="region of interest" description="Disordered" evidence="1">
    <location>
        <begin position="884"/>
        <end position="907"/>
    </location>
</feature>
<feature type="compositionally biased region" description="Basic and acidic residues" evidence="1">
    <location>
        <begin position="801"/>
        <end position="820"/>
    </location>
</feature>
<evidence type="ECO:0000313" key="3">
    <source>
        <dbReference type="Proteomes" id="UP000029120"/>
    </source>
</evidence>
<feature type="compositionally biased region" description="Basic and acidic residues" evidence="1">
    <location>
        <begin position="728"/>
        <end position="741"/>
    </location>
</feature>
<protein>
    <submittedName>
        <fullName evidence="2">Uncharacterized protein</fullName>
    </submittedName>
</protein>
<evidence type="ECO:0000313" key="2">
    <source>
        <dbReference type="EMBL" id="KFK31808.1"/>
    </source>
</evidence>
<sequence length="1174" mass="128466">MANREETYSPEFHSVFVETNLDTHIVILAHIHDTIPDFKEKFYKEHKQFYPEIGEISISSLKVKRRGIVYRLPDSNNINKVFEGFRSTNWFLQADLVRVENHELLAIMAPEQNEIANDSVLVDGNTKCLDLEYGLESKVVEKKMKKRKMESLDGNRSRKKSKISLDLSAVATTSGRDVVDESRELGGKVLDAVAMTESLAVSPRDKVDNILAGARVKDIENEKNGISMVENQQSSDVDMQCQEKTMTMNPELVQANQTVKEALETDGSQKSCGKVPSEKLDDFTGAIEQDLEMGKKSADLVMIGQEKELAPTLEHVDAHITSRDDVTESHEACAEVQVVVAPEHCDTLSREKLDDLLPGAIEKDIGRGEGSSLAPGAADNLQTTELVTYQENQLEGSSGLTTGPATEKKRRRKKSSKDDINQSAAAASKTSRKIVNEISGVPENVMVEKPVEDVGRDNIETDNLVSYPANHLEANIGLTIAPVSEKKRKRKKSSKDDISQSIAAATSTSREIVNDIDGVTGNVDRVNSTSESLAVSERENLGNPLAEAMQKENEMGDKIDDDAGIGRAIPSATENIQTDNFVSYPENQLEASSGLITGTATEKKKRRKKSSKDHVNQSTAAATTLSREIVNGREKVSGSIDHVGATSEVFPNLGGEKIVNAHIETIQNENEMGDKIVDKVGNIEATPNGADEIQAEDNVQVADLATALPTDHIGKFTDDRRTLEHEVAKDNGEIDAGEAKSVKSMKKKKSRKTKTPNGADEIQAEDNVQVAALATTLPMLVQESKTLDHIGKFTDDKRTLEPEVEVAKDNGEIDADEAKSAKSTKKKSRKTKTPAKEDTLVDSGPQIVEPFKVVDEEGPDNVIRNVLDSLHQGNETQENLDKIEKKVSKRSKKKPSLNIAESQVLPVEVNNAAQEAVPQINNPEDTDASWTSVKKYTQIDVADNNLSQQTQIEKVNMADNFGSRQKDDIVGGGGKKQDKVPRVDKSKKEKRGLDLHPSGSIDGSLSSMKRKERNSKAQPASSGTSQLKSRLKNDRSAPKKVDDSITSVKKSSNSLTVNKYKLNFFKDAEMWNSSEDESDKRTSPNFSTKTPLDSSNVSTKTPSDNSSNDDSDVTSMSRKQGNNLAGGTFKYAGSLKDIVRSSQSYKKAKVSASQYMSDEDESPAIDVVPDSQAI</sequence>
<feature type="region of interest" description="Disordered" evidence="1">
    <location>
        <begin position="728"/>
        <end position="763"/>
    </location>
</feature>
<dbReference type="Gramene" id="KFK31808">
    <property type="protein sequence ID" value="KFK31808"/>
    <property type="gene ID" value="AALP_AA6G161300"/>
</dbReference>
<feature type="compositionally biased region" description="Basic residues" evidence="1">
    <location>
        <begin position="822"/>
        <end position="833"/>
    </location>
</feature>
<feature type="compositionally biased region" description="Polar residues" evidence="1">
    <location>
        <begin position="1083"/>
        <end position="1102"/>
    </location>
</feature>
<feature type="region of interest" description="Disordered" evidence="1">
    <location>
        <begin position="484"/>
        <end position="506"/>
    </location>
</feature>
<accession>A0A087GPK6</accession>
<feature type="region of interest" description="Disordered" evidence="1">
    <location>
        <begin position="1148"/>
        <end position="1174"/>
    </location>
</feature>
<feature type="compositionally biased region" description="Basic and acidic residues" evidence="1">
    <location>
        <begin position="1031"/>
        <end position="1043"/>
    </location>
</feature>
<feature type="compositionally biased region" description="Polar residues" evidence="1">
    <location>
        <begin position="1113"/>
        <end position="1125"/>
    </location>
</feature>
<dbReference type="AlphaFoldDB" id="A0A087GPK6"/>